<protein>
    <submittedName>
        <fullName evidence="2">Uncharacterized protein</fullName>
    </submittedName>
</protein>
<evidence type="ECO:0000313" key="3">
    <source>
        <dbReference type="Proteomes" id="UP000035760"/>
    </source>
</evidence>
<dbReference type="AlphaFoldDB" id="W6M8J8"/>
<dbReference type="Proteomes" id="UP000035760">
    <property type="component" value="Unassembled WGS sequence"/>
</dbReference>
<gene>
    <name evidence="2" type="ORF">BN873_940001</name>
</gene>
<accession>W6M8J8</accession>
<proteinExistence type="predicted"/>
<dbReference type="OrthoDB" id="9816412at2"/>
<reference evidence="2" key="1">
    <citation type="submission" date="2013-07" db="EMBL/GenBank/DDBJ databases">
        <authorList>
            <person name="McIlroy S."/>
        </authorList>
    </citation>
    <scope>NUCLEOTIDE SEQUENCE [LARGE SCALE GENOMIC DNA]</scope>
    <source>
        <strain evidence="2">Run_A_D11</strain>
    </source>
</reference>
<feature type="region of interest" description="Disordered" evidence="1">
    <location>
        <begin position="1"/>
        <end position="21"/>
    </location>
</feature>
<feature type="compositionally biased region" description="Pro residues" evidence="1">
    <location>
        <begin position="9"/>
        <end position="18"/>
    </location>
</feature>
<keyword evidence="3" id="KW-1185">Reference proteome</keyword>
<evidence type="ECO:0000256" key="1">
    <source>
        <dbReference type="SAM" id="MobiDB-lite"/>
    </source>
</evidence>
<comment type="caution">
    <text evidence="2">The sequence shown here is derived from an EMBL/GenBank/DDBJ whole genome shotgun (WGS) entry which is preliminary data.</text>
</comment>
<feature type="region of interest" description="Disordered" evidence="1">
    <location>
        <begin position="127"/>
        <end position="166"/>
    </location>
</feature>
<evidence type="ECO:0000313" key="2">
    <source>
        <dbReference type="EMBL" id="CDI04306.1"/>
    </source>
</evidence>
<feature type="compositionally biased region" description="Basic and acidic residues" evidence="1">
    <location>
        <begin position="144"/>
        <end position="153"/>
    </location>
</feature>
<organism evidence="2 3">
    <name type="scientific">Candidatus Competibacter denitrificans Run_A_D11</name>
    <dbReference type="NCBI Taxonomy" id="1400863"/>
    <lineage>
        <taxon>Bacteria</taxon>
        <taxon>Pseudomonadati</taxon>
        <taxon>Pseudomonadota</taxon>
        <taxon>Gammaproteobacteria</taxon>
        <taxon>Candidatus Competibacteraceae</taxon>
        <taxon>Candidatus Competibacter</taxon>
    </lineage>
</organism>
<sequence>MTEPVSVPQTPPPAPPTASPSVDFAAREAAIASREAAIASREATLKAEEQRQRRAADLAFADQLIEQGRLLPRDQQPVVALLAQIPAVQPMEFADPEAEGQTVKTFARAWLMEFLKRLPPQIDYAERTAATDENKPPAGALSRKAFERLDPQQRKAHLARGGKIVD</sequence>
<dbReference type="EMBL" id="CBTJ020000107">
    <property type="protein sequence ID" value="CDI04306.1"/>
    <property type="molecule type" value="Genomic_DNA"/>
</dbReference>
<dbReference type="STRING" id="1400863.BN873_940001"/>
<reference evidence="2" key="2">
    <citation type="submission" date="2014-03" db="EMBL/GenBank/DDBJ databases">
        <title>Candidatus Competibacter-lineage genomes retrieved from metagenomes reveal functional metabolic diversity.</title>
        <authorList>
            <person name="McIlroy S.J."/>
            <person name="Albertsen M."/>
            <person name="Andresen E.K."/>
            <person name="Saunders A.M."/>
            <person name="Kristiansen R."/>
            <person name="Stokholm-Bjerregaard M."/>
            <person name="Nielsen K.L."/>
            <person name="Nielsen P.H."/>
        </authorList>
    </citation>
    <scope>NUCLEOTIDE SEQUENCE</scope>
    <source>
        <strain evidence="2">Run_A_D11</strain>
    </source>
</reference>
<name>W6M8J8_9GAMM</name>